<dbReference type="InterPro" id="IPR025949">
    <property type="entry name" value="PapC-like_C"/>
</dbReference>
<dbReference type="Gene3D" id="2.60.40.2610">
    <property type="entry name" value="Outer membrane usher protein FimD, plug domain"/>
    <property type="match status" value="1"/>
</dbReference>
<sequence length="828" mass="92020">MAVDKLLYKKVLVVALGGVLSSAVASTYTFDSALLESLGMDSVDLTAFSGENEQFSGEYLVTFNINNTTVDYSKTVFFYMQDDQNILCVTKELASELPLKDEALTLLYKTEAHETDVGLCYSLESLDSAVAIDFDSSAQIVNITMPQMFLENYDSSWLMPRNRDYGIAGIIMDYSLLGTFSRSKNGGKTQSFDALRSYGVVGFNIDRLRFRAKYEYDSKGKKKIEWDERYVFMDVASLNAKLYAGELYSRSNVFDSVRFKGVSLFSDESMMPSYLQGYSPQITGTVSSNAIVTIKQNGSIIRSEQVTPGPFAISDLPSYITGTVDVEIEENNGQKYTYQVDIARVPFLTRKNDIRYNVNIGKLSPKYRKEVNSNFVSFDTSYGLTNNVSVYGGAILTSNSEYKSYNLGVGMNLEQFGAVSFDVTSSETALPSHKTLKGHSYRVNYAKRFSSSLMLNLAGYRFSSRDFRSLNNYIDMKSNSRNTSLEKNRFTLSMTQSFPSIATSVTASITKGSYWNQKNMSSYNISANKIVKDGWFENTNINLSFSRHSTQNGKNNNQVGLYVNIPLEKYDGTVTYSSQFSNPDRSLSNQATYSTYLWDGRASITAENRKNKGESSENRFSTSYNLETSRGTLRTSTDYTSDYQSATVGFDGSITLTQHGIATHPKVYDDGSRLLIDTGVSGVRIRSSTASSNLFGMIGISNIPNYYESSYSIDNDNLPDNVEIENSVVKSASTDGAILYKATGAVSGEKSISTITLDDGSYPPFGAVVYRENGHDREVGMIAENGLTYLSGLNSTSKFIVKWSDQECSLKIDSLDTESLRNLQCRME</sequence>
<dbReference type="Gene3D" id="2.60.40.3110">
    <property type="match status" value="1"/>
</dbReference>
<keyword evidence="7" id="KW-0472">Membrane</keyword>
<evidence type="ECO:0000313" key="12">
    <source>
        <dbReference type="EMBL" id="GAA5101382.1"/>
    </source>
</evidence>
<evidence type="ECO:0000256" key="4">
    <source>
        <dbReference type="ARBA" id="ARBA00022452"/>
    </source>
</evidence>
<evidence type="ECO:0000256" key="5">
    <source>
        <dbReference type="ARBA" id="ARBA00022692"/>
    </source>
</evidence>
<feature type="domain" description="PapC-like C-terminal" evidence="10">
    <location>
        <begin position="754"/>
        <end position="811"/>
    </location>
</feature>
<reference evidence="13" key="1">
    <citation type="journal article" date="2019" name="Int. J. Syst. Evol. Microbiol.">
        <title>The Global Catalogue of Microorganisms (GCM) 10K type strain sequencing project: providing services to taxonomists for standard genome sequencing and annotation.</title>
        <authorList>
            <consortium name="The Broad Institute Genomics Platform"/>
            <consortium name="The Broad Institute Genome Sequencing Center for Infectious Disease"/>
            <person name="Wu L."/>
            <person name="Ma J."/>
        </authorList>
    </citation>
    <scope>NUCLEOTIDE SEQUENCE [LARGE SCALE GENOMIC DNA]</scope>
    <source>
        <strain evidence="13">JCM 18424</strain>
    </source>
</reference>
<keyword evidence="13" id="KW-1185">Reference proteome</keyword>
<dbReference type="Pfam" id="PF00577">
    <property type="entry name" value="Usher"/>
    <property type="match status" value="1"/>
</dbReference>
<evidence type="ECO:0000256" key="1">
    <source>
        <dbReference type="ARBA" id="ARBA00004571"/>
    </source>
</evidence>
<dbReference type="InterPro" id="IPR042186">
    <property type="entry name" value="FimD_plug_dom"/>
</dbReference>
<name>A0ABP9MVU4_9GAMM</name>
<dbReference type="InterPro" id="IPR037224">
    <property type="entry name" value="PapC_N_sf"/>
</dbReference>
<evidence type="ECO:0000313" key="13">
    <source>
        <dbReference type="Proteomes" id="UP001500631"/>
    </source>
</evidence>
<evidence type="ECO:0000259" key="11">
    <source>
        <dbReference type="Pfam" id="PF13954"/>
    </source>
</evidence>
<protein>
    <submittedName>
        <fullName evidence="12">Fimbrial biogenesis outer membrane usher protein</fullName>
    </submittedName>
</protein>
<comment type="caution">
    <text evidence="12">The sequence shown here is derived from an EMBL/GenBank/DDBJ whole genome shotgun (WGS) entry which is preliminary data.</text>
</comment>
<dbReference type="Pfam" id="PF13953">
    <property type="entry name" value="PapC_C"/>
    <property type="match status" value="1"/>
</dbReference>
<dbReference type="EMBL" id="BAABKE010000005">
    <property type="protein sequence ID" value="GAA5101382.1"/>
    <property type="molecule type" value="Genomic_DNA"/>
</dbReference>
<evidence type="ECO:0000256" key="3">
    <source>
        <dbReference type="ARBA" id="ARBA00022448"/>
    </source>
</evidence>
<feature type="chain" id="PRO_5047241508" evidence="9">
    <location>
        <begin position="26"/>
        <end position="828"/>
    </location>
</feature>
<dbReference type="Gene3D" id="3.10.20.410">
    <property type="match status" value="1"/>
</dbReference>
<dbReference type="InterPro" id="IPR043142">
    <property type="entry name" value="PapC-like_C_sf"/>
</dbReference>
<dbReference type="InterPro" id="IPR025885">
    <property type="entry name" value="PapC_N"/>
</dbReference>
<feature type="signal peptide" evidence="9">
    <location>
        <begin position="1"/>
        <end position="25"/>
    </location>
</feature>
<dbReference type="PANTHER" id="PTHR30451">
    <property type="entry name" value="OUTER MEMBRANE USHER PROTEIN"/>
    <property type="match status" value="1"/>
</dbReference>
<evidence type="ECO:0000256" key="8">
    <source>
        <dbReference type="ARBA" id="ARBA00023237"/>
    </source>
</evidence>
<accession>A0ABP9MVU4</accession>
<dbReference type="Gene3D" id="2.60.40.2070">
    <property type="match status" value="1"/>
</dbReference>
<dbReference type="InterPro" id="IPR000015">
    <property type="entry name" value="Fimb_usher"/>
</dbReference>
<keyword evidence="5" id="KW-0812">Transmembrane</keyword>
<keyword evidence="4" id="KW-1134">Transmembrane beta strand</keyword>
<proteinExistence type="inferred from homology"/>
<dbReference type="Pfam" id="PF13954">
    <property type="entry name" value="PapC_N"/>
    <property type="match status" value="1"/>
</dbReference>
<keyword evidence="3" id="KW-0813">Transport</keyword>
<dbReference type="PANTHER" id="PTHR30451:SF4">
    <property type="entry name" value="OUTER MEMBRANE USHER PROTEIN YQIG-RELATED"/>
    <property type="match status" value="1"/>
</dbReference>
<dbReference type="SUPFAM" id="SSF141729">
    <property type="entry name" value="FimD N-terminal domain-like"/>
    <property type="match status" value="1"/>
</dbReference>
<dbReference type="Proteomes" id="UP001500631">
    <property type="component" value="Unassembled WGS sequence"/>
</dbReference>
<keyword evidence="8" id="KW-0998">Cell outer membrane</keyword>
<evidence type="ECO:0000256" key="2">
    <source>
        <dbReference type="ARBA" id="ARBA00008064"/>
    </source>
</evidence>
<comment type="subcellular location">
    <subcellularLocation>
        <location evidence="1">Cell outer membrane</location>
        <topology evidence="1">Multi-pass membrane protein</topology>
    </subcellularLocation>
</comment>
<evidence type="ECO:0000256" key="7">
    <source>
        <dbReference type="ARBA" id="ARBA00023136"/>
    </source>
</evidence>
<keyword evidence="6 9" id="KW-0732">Signal</keyword>
<comment type="similarity">
    <text evidence="2">Belongs to the fimbrial export usher family.</text>
</comment>
<gene>
    <name evidence="12" type="ORF">GCM10023338_17220</name>
</gene>
<evidence type="ECO:0000256" key="9">
    <source>
        <dbReference type="SAM" id="SignalP"/>
    </source>
</evidence>
<feature type="domain" description="PapC N-terminal" evidence="11">
    <location>
        <begin position="29"/>
        <end position="176"/>
    </location>
</feature>
<organism evidence="12 13">
    <name type="scientific">Wohlfahrtiimonas larvae</name>
    <dbReference type="NCBI Taxonomy" id="1157986"/>
    <lineage>
        <taxon>Bacteria</taxon>
        <taxon>Pseudomonadati</taxon>
        <taxon>Pseudomonadota</taxon>
        <taxon>Gammaproteobacteria</taxon>
        <taxon>Cardiobacteriales</taxon>
        <taxon>Ignatzschineriaceae</taxon>
        <taxon>Wohlfahrtiimonas</taxon>
    </lineage>
</organism>
<evidence type="ECO:0000256" key="6">
    <source>
        <dbReference type="ARBA" id="ARBA00022729"/>
    </source>
</evidence>
<evidence type="ECO:0000259" key="10">
    <source>
        <dbReference type="Pfam" id="PF13953"/>
    </source>
</evidence>